<feature type="region of interest" description="Disordered" evidence="1">
    <location>
        <begin position="1"/>
        <end position="31"/>
    </location>
</feature>
<comment type="caution">
    <text evidence="3">The sequence shown here is derived from an EMBL/GenBank/DDBJ whole genome shotgun (WGS) entry which is preliminary data.</text>
</comment>
<dbReference type="Gene3D" id="2.40.50.230">
    <property type="entry name" value="Gp5 N-terminal domain"/>
    <property type="match status" value="1"/>
</dbReference>
<protein>
    <submittedName>
        <fullName evidence="3">Baseplate assembly protein</fullName>
    </submittedName>
</protein>
<gene>
    <name evidence="3" type="ORF">GTP91_27980</name>
</gene>
<dbReference type="InterPro" id="IPR037026">
    <property type="entry name" value="Vgr_OB-fold_dom_sf"/>
</dbReference>
<reference evidence="3 4" key="1">
    <citation type="submission" date="2020-01" db="EMBL/GenBank/DDBJ databases">
        <title>Novel species isolated from a subtropical stream in China.</title>
        <authorList>
            <person name="Lu H."/>
        </authorList>
    </citation>
    <scope>NUCLEOTIDE SEQUENCE [LARGE SCALE GENOMIC DNA]</scope>
    <source>
        <strain evidence="3 4">FT82W</strain>
    </source>
</reference>
<dbReference type="InterPro" id="IPR006531">
    <property type="entry name" value="Gp5/Vgr_OB"/>
</dbReference>
<evidence type="ECO:0000313" key="4">
    <source>
        <dbReference type="Proteomes" id="UP000470302"/>
    </source>
</evidence>
<dbReference type="Pfam" id="PF04717">
    <property type="entry name" value="Phage_base_V"/>
    <property type="match status" value="1"/>
</dbReference>
<dbReference type="Proteomes" id="UP000470302">
    <property type="component" value="Unassembled WGS sequence"/>
</dbReference>
<dbReference type="RefSeq" id="WP_161099703.1">
    <property type="nucleotide sequence ID" value="NZ_WWCW01000156.1"/>
</dbReference>
<evidence type="ECO:0000313" key="3">
    <source>
        <dbReference type="EMBL" id="MYM91001.1"/>
    </source>
</evidence>
<evidence type="ECO:0000259" key="2">
    <source>
        <dbReference type="Pfam" id="PF04717"/>
    </source>
</evidence>
<accession>A0A845GAS7</accession>
<feature type="domain" description="Gp5/Type VI secretion system Vgr protein OB-fold" evidence="2">
    <location>
        <begin position="40"/>
        <end position="114"/>
    </location>
</feature>
<proteinExistence type="predicted"/>
<organism evidence="3 4">
    <name type="scientific">Duganella vulcania</name>
    <dbReference type="NCBI Taxonomy" id="2692166"/>
    <lineage>
        <taxon>Bacteria</taxon>
        <taxon>Pseudomonadati</taxon>
        <taxon>Pseudomonadota</taxon>
        <taxon>Betaproteobacteria</taxon>
        <taxon>Burkholderiales</taxon>
        <taxon>Oxalobacteraceae</taxon>
        <taxon>Telluria group</taxon>
        <taxon>Duganella</taxon>
    </lineage>
</organism>
<dbReference type="SUPFAM" id="SSF69255">
    <property type="entry name" value="gp5 N-terminal domain-like"/>
    <property type="match status" value="1"/>
</dbReference>
<name>A0A845GAS7_9BURK</name>
<evidence type="ECO:0000256" key="1">
    <source>
        <dbReference type="SAM" id="MobiDB-lite"/>
    </source>
</evidence>
<dbReference type="AlphaFoldDB" id="A0A845GAS7"/>
<dbReference type="EMBL" id="WWCW01000156">
    <property type="protein sequence ID" value="MYM91001.1"/>
    <property type="molecule type" value="Genomic_DNA"/>
</dbReference>
<sequence>MADQPTMKDLGFTDQFNDDDDDGGGPPDSVGGVKRYWGKYRGVVRVPIDPEMRGRLMVAVEDVWGPNVSSWALPCLPYGGMSLGMYVVPPVGANVWVEFLHGHPDHPIWTGFWWGSTAFTPKTQSTATPGAPILTIESLLKHALVISDTPLPPLLPQGGVLLKSGTSFIAVEPTGVRIFGLPGVQINGTPDGNPLTAALYVK</sequence>